<feature type="region of interest" description="Disordered" evidence="2">
    <location>
        <begin position="195"/>
        <end position="325"/>
    </location>
</feature>
<organism evidence="3 4">
    <name type="scientific">Viridothelium virens</name>
    <name type="common">Speckled blister lichen</name>
    <name type="synonym">Trypethelium virens</name>
    <dbReference type="NCBI Taxonomy" id="1048519"/>
    <lineage>
        <taxon>Eukaryota</taxon>
        <taxon>Fungi</taxon>
        <taxon>Dikarya</taxon>
        <taxon>Ascomycota</taxon>
        <taxon>Pezizomycotina</taxon>
        <taxon>Dothideomycetes</taxon>
        <taxon>Dothideomycetes incertae sedis</taxon>
        <taxon>Trypetheliales</taxon>
        <taxon>Trypetheliaceae</taxon>
        <taxon>Viridothelium</taxon>
    </lineage>
</organism>
<evidence type="ECO:0000256" key="1">
    <source>
        <dbReference type="SAM" id="Coils"/>
    </source>
</evidence>
<feature type="coiled-coil region" evidence="1">
    <location>
        <begin position="335"/>
        <end position="362"/>
    </location>
</feature>
<feature type="compositionally biased region" description="Basic and acidic residues" evidence="2">
    <location>
        <begin position="210"/>
        <end position="230"/>
    </location>
</feature>
<proteinExistence type="predicted"/>
<reference evidence="3" key="1">
    <citation type="journal article" date="2020" name="Stud. Mycol.">
        <title>101 Dothideomycetes genomes: a test case for predicting lifestyles and emergence of pathogens.</title>
        <authorList>
            <person name="Haridas S."/>
            <person name="Albert R."/>
            <person name="Binder M."/>
            <person name="Bloem J."/>
            <person name="Labutti K."/>
            <person name="Salamov A."/>
            <person name="Andreopoulos B."/>
            <person name="Baker S."/>
            <person name="Barry K."/>
            <person name="Bills G."/>
            <person name="Bluhm B."/>
            <person name="Cannon C."/>
            <person name="Castanera R."/>
            <person name="Culley D."/>
            <person name="Daum C."/>
            <person name="Ezra D."/>
            <person name="Gonzalez J."/>
            <person name="Henrissat B."/>
            <person name="Kuo A."/>
            <person name="Liang C."/>
            <person name="Lipzen A."/>
            <person name="Lutzoni F."/>
            <person name="Magnuson J."/>
            <person name="Mondo S."/>
            <person name="Nolan M."/>
            <person name="Ohm R."/>
            <person name="Pangilinan J."/>
            <person name="Park H.-J."/>
            <person name="Ramirez L."/>
            <person name="Alfaro M."/>
            <person name="Sun H."/>
            <person name="Tritt A."/>
            <person name="Yoshinaga Y."/>
            <person name="Zwiers L.-H."/>
            <person name="Turgeon B."/>
            <person name="Goodwin S."/>
            <person name="Spatafora J."/>
            <person name="Crous P."/>
            <person name="Grigoriev I."/>
        </authorList>
    </citation>
    <scope>NUCLEOTIDE SEQUENCE</scope>
    <source>
        <strain evidence="3">Tuck. ex Michener</strain>
    </source>
</reference>
<sequence>MAVFTRPARRALSPGRRSSHPPNKDQASALPAKPVRKDEPFDPDELARRLEQARLDANSNKARRLKRSSLCIGNNGQRSIPVDNFIPPVLELESETRYETAKTSLEHRDVDVPIRPQTAAPVSSGSHPSFQVSSSKFKPNSSISAFLATTSPRSLHVRPHTMVFEELHNGPQHPNPYYPGLEPVERDELAIEELDDVPDVVDPPFPRPPLEYKDRPDWTQRSQCGDDFHSTHPLSRFRSKHDMMDEMRAQSISRRTQSVRVPPGATRPDLKVKPRSASHGDALAQSPTENKENRRPSPIEPQSARRKKSSRWTDAVATRQDGVTAAERHREWLEQLREQERIEALARERREREQEMLDAQKKAKRKKSFRWTLLDKMREVVHAS</sequence>
<feature type="compositionally biased region" description="Polar residues" evidence="2">
    <location>
        <begin position="250"/>
        <end position="259"/>
    </location>
</feature>
<keyword evidence="1" id="KW-0175">Coiled coil</keyword>
<protein>
    <submittedName>
        <fullName evidence="3">Uncharacterized protein</fullName>
    </submittedName>
</protein>
<evidence type="ECO:0000313" key="3">
    <source>
        <dbReference type="EMBL" id="KAF2233240.1"/>
    </source>
</evidence>
<dbReference type="OrthoDB" id="10503942at2759"/>
<dbReference type="AlphaFoldDB" id="A0A6A6H6A1"/>
<keyword evidence="4" id="KW-1185">Reference proteome</keyword>
<gene>
    <name evidence="3" type="ORF">EV356DRAFT_211494</name>
</gene>
<dbReference type="Proteomes" id="UP000800092">
    <property type="component" value="Unassembled WGS sequence"/>
</dbReference>
<feature type="region of interest" description="Disordered" evidence="2">
    <location>
        <begin position="1"/>
        <end position="43"/>
    </location>
</feature>
<evidence type="ECO:0000313" key="4">
    <source>
        <dbReference type="Proteomes" id="UP000800092"/>
    </source>
</evidence>
<dbReference type="EMBL" id="ML991808">
    <property type="protein sequence ID" value="KAF2233240.1"/>
    <property type="molecule type" value="Genomic_DNA"/>
</dbReference>
<accession>A0A6A6H6A1</accession>
<evidence type="ECO:0000256" key="2">
    <source>
        <dbReference type="SAM" id="MobiDB-lite"/>
    </source>
</evidence>
<name>A0A6A6H6A1_VIRVR</name>